<dbReference type="NCBIfam" id="NF033578">
    <property type="entry name" value="transpos_IS5_1"/>
    <property type="match status" value="1"/>
</dbReference>
<dbReference type="PANTHER" id="PTHR33803:SF3">
    <property type="entry name" value="BLL1974 PROTEIN"/>
    <property type="match status" value="1"/>
</dbReference>
<reference evidence="4" key="1">
    <citation type="submission" date="2019-12" db="EMBL/GenBank/DDBJ databases">
        <title>Microbes associate with the intestines of laboratory mice.</title>
        <authorList>
            <person name="Navarre W."/>
            <person name="Wong E."/>
        </authorList>
    </citation>
    <scope>NUCLEOTIDE SEQUENCE</scope>
    <source>
        <strain evidence="4">NM79_F5</strain>
    </source>
</reference>
<evidence type="ECO:0000259" key="3">
    <source>
        <dbReference type="Pfam" id="PF13586"/>
    </source>
</evidence>
<comment type="caution">
    <text evidence="4">The sequence shown here is derived from an EMBL/GenBank/DDBJ whole genome shotgun (WGS) entry which is preliminary data.</text>
</comment>
<dbReference type="InterPro" id="IPR008490">
    <property type="entry name" value="Transposase_InsH_N"/>
</dbReference>
<feature type="domain" description="Transposase InsH N-terminal" evidence="2">
    <location>
        <begin position="19"/>
        <end position="113"/>
    </location>
</feature>
<dbReference type="InterPro" id="IPR025668">
    <property type="entry name" value="Tnp_DDE_dom"/>
</dbReference>
<dbReference type="AlphaFoldDB" id="A0A964RTA8"/>
<protein>
    <submittedName>
        <fullName evidence="4">IS5 family transposase</fullName>
    </submittedName>
</protein>
<evidence type="ECO:0000313" key="5">
    <source>
        <dbReference type="Proteomes" id="UP000656077"/>
    </source>
</evidence>
<sequence length="468" mass="54337">MYSVDNQLKIEDFIFPYGKLDRNNRWVKLAAIIPWNEFEEVYSKQFINNNGRPAKTLRIALGSLIIKQKLNCSDRETVCAIAENPYLQYFIGLKEFQNSAPFGASSMVEFRKRISDYMIIEMNNAILKDTTAKKNDDDRDKHDDDDDNNSAQSNQGTIIIDATCTPADITYPQDLNLLNSAREKLEGYIDQLHNPSESKKPRTYRKIARKDFLNVSKTRKKNSKKMRKAIRKQLNYIARDIGYIANYIANGKKLNSRQSEEYKVILQLYQQQRYMFDNRKHTVENRIVSISQPHVRPIVRGKTKAPTEFGAKVEISVANGYVRMEKLSWDAYNESESLIPITENYKARNGFYPERILADKIYRNRKNLNYCKENGISITGPALGRPKKNKTRAEKNQEYVDTCERNEVEGKFGTGKTRYGLARIFADLKETAECVISMAFFVMNLDKKLRVILCHFINYYILEFGIEI</sequence>
<dbReference type="InterPro" id="IPR047710">
    <property type="entry name" value="Transpos_IS5-like"/>
</dbReference>
<feature type="domain" description="Transposase DDE" evidence="3">
    <location>
        <begin position="357"/>
        <end position="445"/>
    </location>
</feature>
<dbReference type="RefSeq" id="WP_160361670.1">
    <property type="nucleotide sequence ID" value="NZ_WSRQ01000108.1"/>
</dbReference>
<gene>
    <name evidence="4" type="ORF">GKZ28_26765</name>
</gene>
<accession>A0A964RTA8</accession>
<proteinExistence type="predicted"/>
<dbReference type="Pfam" id="PF13586">
    <property type="entry name" value="DDE_Tnp_1_2"/>
    <property type="match status" value="1"/>
</dbReference>
<dbReference type="EMBL" id="WSRQ01000108">
    <property type="protein sequence ID" value="MVX67248.1"/>
    <property type="molecule type" value="Genomic_DNA"/>
</dbReference>
<dbReference type="Proteomes" id="UP000656077">
    <property type="component" value="Unassembled WGS sequence"/>
</dbReference>
<feature type="compositionally biased region" description="Basic and acidic residues" evidence="1">
    <location>
        <begin position="131"/>
        <end position="142"/>
    </location>
</feature>
<dbReference type="PANTHER" id="PTHR33803">
    <property type="entry name" value="IS1478 TRANSPOSASE"/>
    <property type="match status" value="1"/>
</dbReference>
<evidence type="ECO:0000256" key="1">
    <source>
        <dbReference type="SAM" id="MobiDB-lite"/>
    </source>
</evidence>
<name>A0A964RTA8_9CLOT</name>
<evidence type="ECO:0000313" key="4">
    <source>
        <dbReference type="EMBL" id="MVX67248.1"/>
    </source>
</evidence>
<feature type="region of interest" description="Disordered" evidence="1">
    <location>
        <begin position="131"/>
        <end position="155"/>
    </location>
</feature>
<dbReference type="Pfam" id="PF05598">
    <property type="entry name" value="DUF772"/>
    <property type="match status" value="1"/>
</dbReference>
<evidence type="ECO:0000259" key="2">
    <source>
        <dbReference type="Pfam" id="PF05598"/>
    </source>
</evidence>
<organism evidence="4 5">
    <name type="scientific">Clostridium chromiireducens</name>
    <dbReference type="NCBI Taxonomy" id="225345"/>
    <lineage>
        <taxon>Bacteria</taxon>
        <taxon>Bacillati</taxon>
        <taxon>Bacillota</taxon>
        <taxon>Clostridia</taxon>
        <taxon>Eubacteriales</taxon>
        <taxon>Clostridiaceae</taxon>
        <taxon>Clostridium</taxon>
    </lineage>
</organism>